<sequence>MPHVNIKFFPVPLDRNQESKLVAAITEAVKNALGCDENVISIALEPVEQAAWNDRVYQPEIVARRDLLRKVPNY</sequence>
<dbReference type="InterPro" id="IPR014347">
    <property type="entry name" value="Tautomerase/MIF_sf"/>
</dbReference>
<reference evidence="3" key="1">
    <citation type="submission" date="2021-01" db="EMBL/GenBank/DDBJ databases">
        <title>Whole genome shotgun sequence of Rhizocola hellebori NBRC 109834.</title>
        <authorList>
            <person name="Komaki H."/>
            <person name="Tamura T."/>
        </authorList>
    </citation>
    <scope>NUCLEOTIDE SEQUENCE</scope>
    <source>
        <strain evidence="3">NBRC 109834</strain>
    </source>
</reference>
<dbReference type="RefSeq" id="WP_203909041.1">
    <property type="nucleotide sequence ID" value="NZ_BONY01000017.1"/>
</dbReference>
<dbReference type="Pfam" id="PF01361">
    <property type="entry name" value="Tautomerase"/>
    <property type="match status" value="1"/>
</dbReference>
<evidence type="ECO:0000313" key="4">
    <source>
        <dbReference type="Proteomes" id="UP000612899"/>
    </source>
</evidence>
<dbReference type="Gene3D" id="3.30.429.10">
    <property type="entry name" value="Macrophage Migration Inhibitory Factor"/>
    <property type="match status" value="1"/>
</dbReference>
<dbReference type="AlphaFoldDB" id="A0A8J3VGR7"/>
<dbReference type="GO" id="GO:0016853">
    <property type="term" value="F:isomerase activity"/>
    <property type="evidence" value="ECO:0007669"/>
    <property type="project" value="UniProtKB-KW"/>
</dbReference>
<dbReference type="InterPro" id="IPR004370">
    <property type="entry name" value="4-OT-like_dom"/>
</dbReference>
<protein>
    <recommendedName>
        <fullName evidence="2">4-oxalocrotonate tautomerase-like domain-containing protein</fullName>
    </recommendedName>
</protein>
<dbReference type="EMBL" id="BONY01000017">
    <property type="protein sequence ID" value="GIH05173.1"/>
    <property type="molecule type" value="Genomic_DNA"/>
</dbReference>
<dbReference type="Proteomes" id="UP000612899">
    <property type="component" value="Unassembled WGS sequence"/>
</dbReference>
<feature type="domain" description="4-oxalocrotonate tautomerase-like" evidence="2">
    <location>
        <begin position="2"/>
        <end position="52"/>
    </location>
</feature>
<gene>
    <name evidence="3" type="ORF">Rhe02_32400</name>
</gene>
<accession>A0A8J3VGR7</accession>
<proteinExistence type="predicted"/>
<dbReference type="SUPFAM" id="SSF55331">
    <property type="entry name" value="Tautomerase/MIF"/>
    <property type="match status" value="1"/>
</dbReference>
<keyword evidence="1" id="KW-0413">Isomerase</keyword>
<evidence type="ECO:0000256" key="1">
    <source>
        <dbReference type="ARBA" id="ARBA00023235"/>
    </source>
</evidence>
<keyword evidence="4" id="KW-1185">Reference proteome</keyword>
<comment type="caution">
    <text evidence="3">The sequence shown here is derived from an EMBL/GenBank/DDBJ whole genome shotgun (WGS) entry which is preliminary data.</text>
</comment>
<organism evidence="3 4">
    <name type="scientific">Rhizocola hellebori</name>
    <dbReference type="NCBI Taxonomy" id="1392758"/>
    <lineage>
        <taxon>Bacteria</taxon>
        <taxon>Bacillati</taxon>
        <taxon>Actinomycetota</taxon>
        <taxon>Actinomycetes</taxon>
        <taxon>Micromonosporales</taxon>
        <taxon>Micromonosporaceae</taxon>
        <taxon>Rhizocola</taxon>
    </lineage>
</organism>
<evidence type="ECO:0000259" key="2">
    <source>
        <dbReference type="Pfam" id="PF01361"/>
    </source>
</evidence>
<name>A0A8J3VGR7_9ACTN</name>
<evidence type="ECO:0000313" key="3">
    <source>
        <dbReference type="EMBL" id="GIH05173.1"/>
    </source>
</evidence>